<reference evidence="3 4" key="1">
    <citation type="journal article" date="2019" name="Int. J. Syst. Evol. Microbiol.">
        <title>The Global Catalogue of Microorganisms (GCM) 10K type strain sequencing project: providing services to taxonomists for standard genome sequencing and annotation.</title>
        <authorList>
            <consortium name="The Broad Institute Genomics Platform"/>
            <consortium name="The Broad Institute Genome Sequencing Center for Infectious Disease"/>
            <person name="Wu L."/>
            <person name="Ma J."/>
        </authorList>
    </citation>
    <scope>NUCLEOTIDE SEQUENCE [LARGE SCALE GENOMIC DNA]</scope>
    <source>
        <strain evidence="3 4">CGMCC 1.12121</strain>
    </source>
</reference>
<dbReference type="InterPro" id="IPR004175">
    <property type="entry name" value="RNA_CPDase"/>
</dbReference>
<sequence length="186" mass="20284">MRLFVSIDLPDRLAEAVAEAQERFADAEGLRFVDPEGAHLTLFFLGDTDSDRAEEIEDALERAVAAAGVDPFELRVGGFGVFPAMEYISVVWVGVRDGGGAAETTRLHESVEDQLTALGFEGDDHEFTPHITLARMDDARGKDLVQRVVRESDPDLGSFRVSEIRLTESTLTDDGPVYETVASVGL</sequence>
<gene>
    <name evidence="3" type="primary">thpR</name>
    <name evidence="3" type="ORF">ACFSBX_06205</name>
</gene>
<dbReference type="InterPro" id="IPR009097">
    <property type="entry name" value="Cyclic_Pdiesterase"/>
</dbReference>
<feature type="active site" description="Proton acceptor" evidence="2">
    <location>
        <position position="130"/>
    </location>
</feature>
<comment type="similarity">
    <text evidence="2">Belongs to the 2H phosphoesterase superfamily. ThpR family.</text>
</comment>
<dbReference type="PANTHER" id="PTHR35561">
    <property type="entry name" value="RNA 2',3'-CYCLIC PHOSPHODIESTERASE"/>
    <property type="match status" value="1"/>
</dbReference>
<dbReference type="AlphaFoldDB" id="A0ABD6CLI2"/>
<dbReference type="Pfam" id="PF13563">
    <property type="entry name" value="2_5_RNA_ligase2"/>
    <property type="match status" value="1"/>
</dbReference>
<dbReference type="GO" id="GO:0008664">
    <property type="term" value="F:RNA 2',3'-cyclic 3'-phosphodiesterase activity"/>
    <property type="evidence" value="ECO:0007669"/>
    <property type="project" value="UniProtKB-EC"/>
</dbReference>
<accession>A0ABD6CLI2</accession>
<dbReference type="HAMAP" id="MF_01940">
    <property type="entry name" value="RNA_CPDase"/>
    <property type="match status" value="1"/>
</dbReference>
<comment type="caution">
    <text evidence="3">The sequence shown here is derived from an EMBL/GenBank/DDBJ whole genome shotgun (WGS) entry which is preliminary data.</text>
</comment>
<dbReference type="PANTHER" id="PTHR35561:SF1">
    <property type="entry name" value="RNA 2',3'-CYCLIC PHOSPHODIESTERASE"/>
    <property type="match status" value="1"/>
</dbReference>
<keyword evidence="4" id="KW-1185">Reference proteome</keyword>
<evidence type="ECO:0000256" key="2">
    <source>
        <dbReference type="HAMAP-Rule" id="MF_01940"/>
    </source>
</evidence>
<proteinExistence type="inferred from homology"/>
<dbReference type="RefSeq" id="WP_256419782.1">
    <property type="nucleotide sequence ID" value="NZ_JANHDI010000001.1"/>
</dbReference>
<dbReference type="SUPFAM" id="SSF55144">
    <property type="entry name" value="LigT-like"/>
    <property type="match status" value="1"/>
</dbReference>
<dbReference type="Proteomes" id="UP001597085">
    <property type="component" value="Unassembled WGS sequence"/>
</dbReference>
<dbReference type="EMBL" id="JBHUDK010000005">
    <property type="protein sequence ID" value="MFD1598547.1"/>
    <property type="molecule type" value="Genomic_DNA"/>
</dbReference>
<dbReference type="NCBIfam" id="TIGR02258">
    <property type="entry name" value="2_5_ligase"/>
    <property type="match status" value="1"/>
</dbReference>
<evidence type="ECO:0000256" key="1">
    <source>
        <dbReference type="ARBA" id="ARBA00022801"/>
    </source>
</evidence>
<comment type="catalytic activity">
    <reaction evidence="2">
        <text>a 3'-end 2',3'-cyclophospho-ribonucleotide-RNA + H2O = a 3'-end 2'-phospho-ribonucleotide-RNA + H(+)</text>
        <dbReference type="Rhea" id="RHEA:11828"/>
        <dbReference type="Rhea" id="RHEA-COMP:10464"/>
        <dbReference type="Rhea" id="RHEA-COMP:17353"/>
        <dbReference type="ChEBI" id="CHEBI:15377"/>
        <dbReference type="ChEBI" id="CHEBI:15378"/>
        <dbReference type="ChEBI" id="CHEBI:83064"/>
        <dbReference type="ChEBI" id="CHEBI:173113"/>
        <dbReference type="EC" id="3.1.4.58"/>
    </reaction>
</comment>
<evidence type="ECO:0000313" key="3">
    <source>
        <dbReference type="EMBL" id="MFD1598547.1"/>
    </source>
</evidence>
<dbReference type="Gene3D" id="3.90.1140.10">
    <property type="entry name" value="Cyclic phosphodiesterase"/>
    <property type="match status" value="1"/>
</dbReference>
<dbReference type="EC" id="3.1.4.58" evidence="2"/>
<evidence type="ECO:0000313" key="4">
    <source>
        <dbReference type="Proteomes" id="UP001597085"/>
    </source>
</evidence>
<feature type="short sequence motif" description="HXTX 2" evidence="2">
    <location>
        <begin position="130"/>
        <end position="133"/>
    </location>
</feature>
<keyword evidence="1 2" id="KW-0378">Hydrolase</keyword>
<feature type="short sequence motif" description="HXTX 1" evidence="2">
    <location>
        <begin position="39"/>
        <end position="42"/>
    </location>
</feature>
<organism evidence="3 4">
    <name type="scientific">Halobellus rarus</name>
    <dbReference type="NCBI Taxonomy" id="1126237"/>
    <lineage>
        <taxon>Archaea</taxon>
        <taxon>Methanobacteriati</taxon>
        <taxon>Methanobacteriota</taxon>
        <taxon>Stenosarchaea group</taxon>
        <taxon>Halobacteria</taxon>
        <taxon>Halobacteriales</taxon>
        <taxon>Haloferacaceae</taxon>
        <taxon>Halobellus</taxon>
    </lineage>
</organism>
<feature type="active site" description="Proton donor" evidence="2">
    <location>
        <position position="39"/>
    </location>
</feature>
<name>A0ABD6CLI2_9EURY</name>
<protein>
    <recommendedName>
        <fullName evidence="2">RNA 2',3'-cyclic phosphodiesterase</fullName>
        <shortName evidence="2">RNA 2',3'-CPDase</shortName>
        <ecNumber evidence="2">3.1.4.58</ecNumber>
    </recommendedName>
</protein>
<comment type="function">
    <text evidence="2">Hydrolyzes RNA 2',3'-cyclic phosphodiester to an RNA 2'-phosphomonoester.</text>
</comment>